<reference evidence="3" key="1">
    <citation type="submission" date="2025-08" db="UniProtKB">
        <authorList>
            <consortium name="RefSeq"/>
        </authorList>
    </citation>
    <scope>IDENTIFICATION</scope>
    <source>
        <tissue evidence="3">Whole sample</tissue>
    </source>
</reference>
<evidence type="ECO:0000313" key="3">
    <source>
        <dbReference type="RefSeq" id="XP_022308060.1"/>
    </source>
</evidence>
<dbReference type="GeneID" id="111114062"/>
<protein>
    <submittedName>
        <fullName evidence="3">Uncharacterized protein LOC111114062</fullName>
    </submittedName>
</protein>
<name>A0A8B8BXN3_CRAVI</name>
<dbReference type="AlphaFoldDB" id="A0A8B8BXN3"/>
<dbReference type="Proteomes" id="UP000694844">
    <property type="component" value="Chromosome 9"/>
</dbReference>
<dbReference type="RefSeq" id="XP_022308060.1">
    <property type="nucleotide sequence ID" value="XM_022452352.1"/>
</dbReference>
<organism evidence="2 3">
    <name type="scientific">Crassostrea virginica</name>
    <name type="common">Eastern oyster</name>
    <dbReference type="NCBI Taxonomy" id="6565"/>
    <lineage>
        <taxon>Eukaryota</taxon>
        <taxon>Metazoa</taxon>
        <taxon>Spiralia</taxon>
        <taxon>Lophotrochozoa</taxon>
        <taxon>Mollusca</taxon>
        <taxon>Bivalvia</taxon>
        <taxon>Autobranchia</taxon>
        <taxon>Pteriomorphia</taxon>
        <taxon>Ostreida</taxon>
        <taxon>Ostreoidea</taxon>
        <taxon>Ostreidae</taxon>
        <taxon>Crassostrea</taxon>
    </lineage>
</organism>
<evidence type="ECO:0000256" key="1">
    <source>
        <dbReference type="SAM" id="MobiDB-lite"/>
    </source>
</evidence>
<evidence type="ECO:0000313" key="2">
    <source>
        <dbReference type="Proteomes" id="UP000694844"/>
    </source>
</evidence>
<gene>
    <name evidence="3" type="primary">LOC111114062</name>
</gene>
<proteinExistence type="predicted"/>
<feature type="region of interest" description="Disordered" evidence="1">
    <location>
        <begin position="129"/>
        <end position="157"/>
    </location>
</feature>
<sequence length="190" mass="22289">MHHYGGKELPLETPMFCFPEPNNRWDPKAVTIFHDREKEWQNCEGHLLKSNDLSFQTIRPCTADIDKDRLEKDVRLSFRFFRKEEDKIWWENFLGKVDIEDAYSSEEEDISEAVLQRKIVYQPEVNCPTPDLDLSDTDSPIPPVVIGKKKRSPPTDGIKYGGDDGFDGWYPNMPESGHRLVWYDLRKRTL</sequence>
<keyword evidence="2" id="KW-1185">Reference proteome</keyword>
<accession>A0A8B8BXN3</accession>
<dbReference type="KEGG" id="cvn:111114062"/>